<feature type="domain" description="IrrE N-terminal-like" evidence="1">
    <location>
        <begin position="36"/>
        <end position="137"/>
    </location>
</feature>
<protein>
    <recommendedName>
        <fullName evidence="1">IrrE N-terminal-like domain-containing protein</fullName>
    </recommendedName>
</protein>
<keyword evidence="3" id="KW-1185">Reference proteome</keyword>
<dbReference type="RefSeq" id="WP_180703449.1">
    <property type="nucleotide sequence ID" value="NZ_CAPEHT010000012.1"/>
</dbReference>
<reference evidence="2 3" key="1">
    <citation type="submission" date="2014-04" db="EMBL/GenBank/DDBJ databases">
        <authorList>
            <person name="Hornung B.V."/>
        </authorList>
    </citation>
    <scope>NUCLEOTIDE SEQUENCE [LARGE SCALE GENOMIC DNA]</scope>
    <source>
        <strain evidence="2 3">CRIB</strain>
    </source>
</reference>
<sequence length="167" mass="19312">MPRSASSIRHIVRNLKLEYEGCSLEDIIRDRKIILLYTDDLEVDGAYGKFDIHFGNCVSISKQFIFINSKLDYYKRIYVLAHELGHAILHPDVNTIDQNYKPVIADCKIEMQAEIFASEFLLDDDSTLEYINLGVTNINQAKEQCVPVKYVDLKRKNLVYANFKIAF</sequence>
<accession>A0A1V1I0K3</accession>
<evidence type="ECO:0000313" key="3">
    <source>
        <dbReference type="Proteomes" id="UP000245622"/>
    </source>
</evidence>
<dbReference type="Pfam" id="PF06114">
    <property type="entry name" value="Peptidase_M78"/>
    <property type="match status" value="1"/>
</dbReference>
<dbReference type="GeneID" id="82205187"/>
<evidence type="ECO:0000259" key="1">
    <source>
        <dbReference type="Pfam" id="PF06114"/>
    </source>
</evidence>
<proteinExistence type="predicted"/>
<dbReference type="Gene3D" id="1.10.10.2910">
    <property type="match status" value="1"/>
</dbReference>
<gene>
    <name evidence="2" type="ORF">CRIB_1010</name>
</gene>
<dbReference type="AlphaFoldDB" id="A0A1V1I0K3"/>
<organism evidence="2 3">
    <name type="scientific">Romboutsia ilealis</name>
    <dbReference type="NCBI Taxonomy" id="1115758"/>
    <lineage>
        <taxon>Bacteria</taxon>
        <taxon>Bacillati</taxon>
        <taxon>Bacillota</taxon>
        <taxon>Clostridia</taxon>
        <taxon>Peptostreptococcales</taxon>
        <taxon>Peptostreptococcaceae</taxon>
        <taxon>Romboutsia</taxon>
    </lineage>
</organism>
<dbReference type="EMBL" id="LN555523">
    <property type="protein sequence ID" value="CED93761.1"/>
    <property type="molecule type" value="Genomic_DNA"/>
</dbReference>
<name>A0A1V1I0K3_9FIRM</name>
<evidence type="ECO:0000313" key="2">
    <source>
        <dbReference type="EMBL" id="CED93761.1"/>
    </source>
</evidence>
<dbReference type="KEGG" id="ril:CRIB_1010"/>
<dbReference type="InterPro" id="IPR010359">
    <property type="entry name" value="IrrE_HExxH"/>
</dbReference>
<dbReference type="Proteomes" id="UP000245622">
    <property type="component" value="Chromosome 1"/>
</dbReference>